<organism evidence="2">
    <name type="scientific">Amphimedon queenslandica</name>
    <name type="common">Sponge</name>
    <dbReference type="NCBI Taxonomy" id="400682"/>
    <lineage>
        <taxon>Eukaryota</taxon>
        <taxon>Metazoa</taxon>
        <taxon>Porifera</taxon>
        <taxon>Demospongiae</taxon>
        <taxon>Heteroscleromorpha</taxon>
        <taxon>Haplosclerida</taxon>
        <taxon>Niphatidae</taxon>
        <taxon>Amphimedon</taxon>
    </lineage>
</organism>
<feature type="compositionally biased region" description="Polar residues" evidence="1">
    <location>
        <begin position="94"/>
        <end position="109"/>
    </location>
</feature>
<feature type="compositionally biased region" description="Low complexity" evidence="1">
    <location>
        <begin position="112"/>
        <end position="125"/>
    </location>
</feature>
<sequence>MLTQEAVSRVVSASPSIPNQREALLTAVKEAVQTDPNSLHTFANVLCTISTNVSLGQTILDDIKKYFPIPEVGVVPEAIIKDYDVVPQDNISTANETNTIQSDTYSSPSDAVVASNSSSQPLSPQVQVPVSKGLLGDFKSMRMSYGRMFYNVSIIVKQKRCSLKKIKELLQSCCSTEVLSEKIKKCHDLSSALHLIRKECSLTDIALLHSVVEEMNITEADEHIKAYKAKLKEFCNSLSISLCLRERFASIPPLQCQTVTVVLDWEPEEHVLKDIMELLAKASGKLLKIEYIKQTNSISVTCSFPFSDVGFIVLRMIENIHILMGQGLKKLTIGNITLWRRQDVRKKELKEKDQDLLQHTEVISYIILKEAEYKLRDIISSKEKERIELKQEISLMVPVTEEESLSVQSDIESIKDIE</sequence>
<dbReference type="EnsemblMetazoa" id="Aqu2.1.05058_001">
    <property type="protein sequence ID" value="Aqu2.1.05058_001"/>
    <property type="gene ID" value="Aqu2.1.05058"/>
</dbReference>
<reference evidence="2" key="1">
    <citation type="submission" date="2017-05" db="UniProtKB">
        <authorList>
            <consortium name="EnsemblMetazoa"/>
        </authorList>
    </citation>
    <scope>IDENTIFICATION</scope>
</reference>
<dbReference type="AlphaFoldDB" id="A0A1X7SSK7"/>
<feature type="region of interest" description="Disordered" evidence="1">
    <location>
        <begin position="94"/>
        <end position="125"/>
    </location>
</feature>
<name>A0A1X7SSK7_AMPQE</name>
<evidence type="ECO:0000313" key="2">
    <source>
        <dbReference type="EnsemblMetazoa" id="Aqu2.1.05058_001"/>
    </source>
</evidence>
<protein>
    <submittedName>
        <fullName evidence="2">Uncharacterized protein</fullName>
    </submittedName>
</protein>
<evidence type="ECO:0000256" key="1">
    <source>
        <dbReference type="SAM" id="MobiDB-lite"/>
    </source>
</evidence>
<dbReference type="InParanoid" id="A0A1X7SSK7"/>
<proteinExistence type="predicted"/>
<accession>A0A1X7SSK7</accession>